<feature type="transmembrane region" description="Helical" evidence="1">
    <location>
        <begin position="269"/>
        <end position="287"/>
    </location>
</feature>
<evidence type="ECO:0000313" key="2">
    <source>
        <dbReference type="EMBL" id="EGX70590.1"/>
    </source>
</evidence>
<dbReference type="STRING" id="742742.HMPREF9452_01276"/>
<feature type="transmembrane region" description="Helical" evidence="1">
    <location>
        <begin position="12"/>
        <end position="38"/>
    </location>
</feature>
<feature type="transmembrane region" description="Helical" evidence="1">
    <location>
        <begin position="486"/>
        <end position="508"/>
    </location>
</feature>
<feature type="transmembrane region" description="Helical" evidence="1">
    <location>
        <begin position="188"/>
        <end position="208"/>
    </location>
</feature>
<feature type="transmembrane region" description="Helical" evidence="1">
    <location>
        <begin position="515"/>
        <end position="533"/>
    </location>
</feature>
<comment type="caution">
    <text evidence="2">The sequence shown here is derived from an EMBL/GenBank/DDBJ whole genome shotgun (WGS) entry which is preliminary data.</text>
</comment>
<feature type="transmembrane region" description="Helical" evidence="1">
    <location>
        <begin position="220"/>
        <end position="240"/>
    </location>
</feature>
<proteinExistence type="predicted"/>
<feature type="transmembrane region" description="Helical" evidence="1">
    <location>
        <begin position="246"/>
        <end position="262"/>
    </location>
</feature>
<dbReference type="Proteomes" id="UP000004830">
    <property type="component" value="Unassembled WGS sequence"/>
</dbReference>
<keyword evidence="3" id="KW-1185">Reference proteome</keyword>
<feature type="transmembrane region" description="Helical" evidence="1">
    <location>
        <begin position="97"/>
        <end position="119"/>
    </location>
</feature>
<sequence>MRGMQVARKDVMGVVLAVAHVLLLLAISWPVAVLLVYGTSMFDTGWVRAQPAELFTNAGALTFAIAAIILLCEWALRRLCRHRDRFPRLLDILAPQLSVKSVIAHALVLFALWSFWLVAFCPGSMLYDTYYQICQSYPEDSSVYFGVWNVPGVELDAHFSDHHPILDTLIYGFAAQTSEAQTGSWNTGLFTLATVQSLVTAICFSYALATARDMGAPRTLCAVVFILVGLVPVFGHYASLNMKDSIFSPIYLLWFTLIARLVNSKGALARSPGFFIVLLVFGVLCALTKKTGVYVVVPTLAALALIYWRAWWRLGMQALAVGGVMWVVLPQAVFPALDVAPGGKQEMLGPIFQQTARYVVEHGDEIDEDQREAIDDVLRYDTLAERYEPAWADPVKYKYVYNATQKAWDAYFAVWAQQGMDDPQVYFEALVAPIAGFVSPKGAAQLKDALWDKQRGGTELLTRPANLRGMRQAATEVFEAATETPVINVLMMSALYAIWIPALCLWVCVRRSPRWIPLFIPVALTVGAVLMSPMYDTRYALPMIYTAPVLLCFCAAGVASKAKVGHEGVDDEAVDDSVVSAGVPC</sequence>
<dbReference type="AlphaFoldDB" id="G1WIW3"/>
<dbReference type="HOGENOM" id="CLU_025183_0_1_11"/>
<gene>
    <name evidence="2" type="ORF">HMPREF9452_01276</name>
</gene>
<reference evidence="2 3" key="1">
    <citation type="submission" date="2011-06" db="EMBL/GenBank/DDBJ databases">
        <title>The Genome Sequence of Collinsella tanakaei YIT 12063.</title>
        <authorList>
            <consortium name="The Broad Institute Genome Sequencing Platform"/>
            <person name="Earl A."/>
            <person name="Ward D."/>
            <person name="Feldgarden M."/>
            <person name="Gevers D."/>
            <person name="Morotomi M."/>
            <person name="Young S.K."/>
            <person name="Zeng Q."/>
            <person name="Gargeya S."/>
            <person name="Fitzgerald M."/>
            <person name="Haas B."/>
            <person name="Abouelleil A."/>
            <person name="Alvarado L."/>
            <person name="Arachchi H.M."/>
            <person name="Berlin A."/>
            <person name="Brown A."/>
            <person name="Chapman S.B."/>
            <person name="Chen Z."/>
            <person name="Dunbar C."/>
            <person name="Freedman E."/>
            <person name="Gearin G."/>
            <person name="Gellesch M."/>
            <person name="Goldberg J."/>
            <person name="Griggs A."/>
            <person name="Gujja S."/>
            <person name="Heiman D."/>
            <person name="Howarth C."/>
            <person name="Larson L."/>
            <person name="Lui A."/>
            <person name="MacDonald P.J.P."/>
            <person name="Mehta T."/>
            <person name="Montmayeur A."/>
            <person name="Murphy C."/>
            <person name="Neiman D."/>
            <person name="Pearson M."/>
            <person name="Priest M."/>
            <person name="Roberts A."/>
            <person name="Saif S."/>
            <person name="Shea T."/>
            <person name="Shenoy N."/>
            <person name="Sisk P."/>
            <person name="Stolte C."/>
            <person name="Sykes S."/>
            <person name="Wortman J."/>
            <person name="Nusbaum C."/>
            <person name="Birren B."/>
        </authorList>
    </citation>
    <scope>NUCLEOTIDE SEQUENCE [LARGE SCALE GENOMIC DNA]</scope>
    <source>
        <strain evidence="2 3">YIT 12063</strain>
    </source>
</reference>
<dbReference type="eggNOG" id="ENOG5032VVG">
    <property type="taxonomic scope" value="Bacteria"/>
</dbReference>
<dbReference type="InterPro" id="IPR046062">
    <property type="entry name" value="DUF6020"/>
</dbReference>
<keyword evidence="1" id="KW-0812">Transmembrane</keyword>
<keyword evidence="1" id="KW-0472">Membrane</keyword>
<feature type="transmembrane region" description="Helical" evidence="1">
    <location>
        <begin position="539"/>
        <end position="559"/>
    </location>
</feature>
<dbReference type="PATRIC" id="fig|742742.3.peg.1247"/>
<dbReference type="EMBL" id="ADLS01000017">
    <property type="protein sequence ID" value="EGX70590.1"/>
    <property type="molecule type" value="Genomic_DNA"/>
</dbReference>
<feature type="transmembrane region" description="Helical" evidence="1">
    <location>
        <begin position="293"/>
        <end position="311"/>
    </location>
</feature>
<evidence type="ECO:0008006" key="4">
    <source>
        <dbReference type="Google" id="ProtNLM"/>
    </source>
</evidence>
<protein>
    <recommendedName>
        <fullName evidence="4">Glycosyltransferase RgtA/B/C/D-like domain-containing protein</fullName>
    </recommendedName>
</protein>
<evidence type="ECO:0000256" key="1">
    <source>
        <dbReference type="SAM" id="Phobius"/>
    </source>
</evidence>
<organism evidence="2 3">
    <name type="scientific">Collinsella tanakaei YIT 12063</name>
    <dbReference type="NCBI Taxonomy" id="742742"/>
    <lineage>
        <taxon>Bacteria</taxon>
        <taxon>Bacillati</taxon>
        <taxon>Actinomycetota</taxon>
        <taxon>Coriobacteriia</taxon>
        <taxon>Coriobacteriales</taxon>
        <taxon>Coriobacteriaceae</taxon>
        <taxon>Collinsella</taxon>
    </lineage>
</organism>
<feature type="transmembrane region" description="Helical" evidence="1">
    <location>
        <begin position="318"/>
        <end position="337"/>
    </location>
</feature>
<name>G1WIW3_9ACTN</name>
<accession>G1WIW3</accession>
<keyword evidence="1" id="KW-1133">Transmembrane helix</keyword>
<evidence type="ECO:0000313" key="3">
    <source>
        <dbReference type="Proteomes" id="UP000004830"/>
    </source>
</evidence>
<dbReference type="Pfam" id="PF19484">
    <property type="entry name" value="DUF6020"/>
    <property type="match status" value="1"/>
</dbReference>
<feature type="transmembrane region" description="Helical" evidence="1">
    <location>
        <begin position="58"/>
        <end position="76"/>
    </location>
</feature>